<keyword evidence="3" id="KW-0611">Plant defense</keyword>
<dbReference type="Pfam" id="PF23282">
    <property type="entry name" value="WHD_ROQ1"/>
    <property type="match status" value="1"/>
</dbReference>
<dbReference type="GO" id="GO:0007165">
    <property type="term" value="P:signal transduction"/>
    <property type="evidence" value="ECO:0007669"/>
    <property type="project" value="InterPro"/>
</dbReference>
<dbReference type="GO" id="GO:0006952">
    <property type="term" value="P:defense response"/>
    <property type="evidence" value="ECO:0007669"/>
    <property type="project" value="UniProtKB-KW"/>
</dbReference>
<dbReference type="InterPro" id="IPR036390">
    <property type="entry name" value="WH_DNA-bd_sf"/>
</dbReference>
<evidence type="ECO:0000259" key="5">
    <source>
        <dbReference type="PROSITE" id="PS50104"/>
    </source>
</evidence>
<dbReference type="InterPro" id="IPR032675">
    <property type="entry name" value="LRR_dom_sf"/>
</dbReference>
<dbReference type="InterPro" id="IPR058192">
    <property type="entry name" value="WHD_ROQ1-like"/>
</dbReference>
<organism evidence="6 7">
    <name type="scientific">Lactuca saligna</name>
    <name type="common">Willowleaf lettuce</name>
    <dbReference type="NCBI Taxonomy" id="75948"/>
    <lineage>
        <taxon>Eukaryota</taxon>
        <taxon>Viridiplantae</taxon>
        <taxon>Streptophyta</taxon>
        <taxon>Embryophyta</taxon>
        <taxon>Tracheophyta</taxon>
        <taxon>Spermatophyta</taxon>
        <taxon>Magnoliopsida</taxon>
        <taxon>eudicotyledons</taxon>
        <taxon>Gunneridae</taxon>
        <taxon>Pentapetalae</taxon>
        <taxon>asterids</taxon>
        <taxon>campanulids</taxon>
        <taxon>Asterales</taxon>
        <taxon>Asteraceae</taxon>
        <taxon>Cichorioideae</taxon>
        <taxon>Cichorieae</taxon>
        <taxon>Lactucinae</taxon>
        <taxon>Lactuca</taxon>
    </lineage>
</organism>
<dbReference type="InterPro" id="IPR002182">
    <property type="entry name" value="NB-ARC"/>
</dbReference>
<evidence type="ECO:0000313" key="7">
    <source>
        <dbReference type="Proteomes" id="UP001177003"/>
    </source>
</evidence>
<dbReference type="Gene3D" id="3.40.50.300">
    <property type="entry name" value="P-loop containing nucleotide triphosphate hydrolases"/>
    <property type="match status" value="1"/>
</dbReference>
<reference evidence="6" key="1">
    <citation type="submission" date="2023-04" db="EMBL/GenBank/DDBJ databases">
        <authorList>
            <person name="Vijverberg K."/>
            <person name="Xiong W."/>
            <person name="Schranz E."/>
        </authorList>
    </citation>
    <scope>NUCLEOTIDE SEQUENCE</scope>
</reference>
<dbReference type="PRINTS" id="PR00364">
    <property type="entry name" value="DISEASERSIST"/>
</dbReference>
<dbReference type="InterPro" id="IPR000157">
    <property type="entry name" value="TIR_dom"/>
</dbReference>
<name>A0AA36EK81_LACSI</name>
<dbReference type="SUPFAM" id="SSF52200">
    <property type="entry name" value="Toll/Interleukin receptor TIR domain"/>
    <property type="match status" value="1"/>
</dbReference>
<evidence type="ECO:0000256" key="2">
    <source>
        <dbReference type="ARBA" id="ARBA00022737"/>
    </source>
</evidence>
<feature type="domain" description="TIR" evidence="5">
    <location>
        <begin position="18"/>
        <end position="193"/>
    </location>
</feature>
<dbReference type="Pfam" id="PF01582">
    <property type="entry name" value="TIR"/>
    <property type="match status" value="1"/>
</dbReference>
<dbReference type="Gene3D" id="3.80.10.10">
    <property type="entry name" value="Ribonuclease Inhibitor"/>
    <property type="match status" value="2"/>
</dbReference>
<evidence type="ECO:0000313" key="6">
    <source>
        <dbReference type="EMBL" id="CAI9300116.1"/>
    </source>
</evidence>
<dbReference type="InterPro" id="IPR027417">
    <property type="entry name" value="P-loop_NTPase"/>
</dbReference>
<keyword evidence="4" id="KW-0520">NAD</keyword>
<dbReference type="InterPro" id="IPR035897">
    <property type="entry name" value="Toll_tir_struct_dom_sf"/>
</dbReference>
<dbReference type="SUPFAM" id="SSF52540">
    <property type="entry name" value="P-loop containing nucleoside triphosphate hydrolases"/>
    <property type="match status" value="1"/>
</dbReference>
<gene>
    <name evidence="6" type="ORF">LSALG_LOCUS38778</name>
</gene>
<sequence>MVILSEYIEGSSSSTNDHKYDVFLSFRGADTRHSFTDHLHKALLGADISTFLDDKEIETGGDLKPELEGAIKESRSSIVVLSKNYANSSWCLDELVLILGERKASNQIVIPIFYHVDPTHVRKQQSSFGDAIAKHKQVMKAETNPNKRSQWAQRLNRWSQALTEVADLKGMNVDGRQETEFIDEIVNNIHFRLRKHSRIPVPQLIGMAYSKNFITSWLKDTSPQKTGILTILGMGGIGKTSLAKYVYGLHSHEFDTSSFIEDISRKCDGNFNGLLDLQKQLYDDISKTSSIQVRDVSIYTSKIENAIAFKKVFLVLDDINSLDQLDALLGSKGFHPGSKIIITTKDAWLTESCALFKATIKPLHAKHLLPGLNKHEAQQLFCFHAFRPNHPKACYKEVLEKLVQYCQGHPLALQVLGKSLYNRDVVYWEEHLEGLKKDNGSPINNVLRKSFDSLSSKNDKDLFKYIACFFVGIDRDFTETILKACDIKTRSGIMNLIDKCLLSIGQNNTLMMHRLIQEMGRFVVHQESPDKPWKRSRLWCNEESFKVLKQKKSMGNLLGLTLDMRMLKKEMLGGSFELKTDVLSNMDNLLLLQLNYVNVQGSYENFSKELRWLCMHGFPSKYIPSDLPTDNPVALDMSYSNIESFINFYSNPQLENREKQSIGSRAKDKKFLGSLKILNLSFCGQLHSLVGFVEFPALERLIATNCNELVDVCESVQNCVELVYIDLRYCNKLEKLTMGMLKMVKTLLLDGCNLGGSQIEIRDKCKMVKANNVGINTKFSSSTVVEAIPNDLKFFMISLPSSLVRLSLAKNNLYTKSFPMDFSCLSMLEALNLDENRISSMPNCVRSLSRLQALSMQHCDMLTLVEHPPTSLTFLSIFSNKRHVLRKVVFDPEMRPLDLLIPWTRLAPQSCEIEGMVKIQPMAGVKEKVLHSLCWNKLDFLNKRGVQTYSNGKNSQEHQIQMYYEFGIFSTIYRGKDMPNWITHRSNGPSISFTILSSPNKPRGFNFCYVSTYRLPVIIIHNITKNRTWIYDHCIADVGVGKESYTVLSHWMFRMNEMEGGDLISITLRKFRSYNEIAMECGVSVVYDDGNTDEEDALGYYKSWNHIIGGDLTGYQLTTGEYILSILRITTHGVKPFMRYGKFVGDRDYYKGDEILFTALSQRKPAIVGHIPEEIGTSTCNDLILNDKDEVDGDEDPVVAEVVESESEVKVDVEVMVEAGLEQHAKRSCTWRKWFNCTRA</sequence>
<dbReference type="Gene3D" id="1.10.8.430">
    <property type="entry name" value="Helical domain of apoptotic protease-activating factors"/>
    <property type="match status" value="1"/>
</dbReference>
<dbReference type="Pfam" id="PF00931">
    <property type="entry name" value="NB-ARC"/>
    <property type="match status" value="1"/>
</dbReference>
<dbReference type="InterPro" id="IPR044974">
    <property type="entry name" value="Disease_R_plants"/>
</dbReference>
<keyword evidence="1" id="KW-0433">Leucine-rich repeat</keyword>
<proteinExistence type="predicted"/>
<dbReference type="InterPro" id="IPR001611">
    <property type="entry name" value="Leu-rich_rpt"/>
</dbReference>
<dbReference type="GO" id="GO:0043531">
    <property type="term" value="F:ADP binding"/>
    <property type="evidence" value="ECO:0007669"/>
    <property type="project" value="InterPro"/>
</dbReference>
<dbReference type="EMBL" id="OX465084">
    <property type="protein sequence ID" value="CAI9300116.1"/>
    <property type="molecule type" value="Genomic_DNA"/>
</dbReference>
<evidence type="ECO:0000256" key="4">
    <source>
        <dbReference type="ARBA" id="ARBA00023027"/>
    </source>
</evidence>
<dbReference type="PANTHER" id="PTHR11017">
    <property type="entry name" value="LEUCINE-RICH REPEAT-CONTAINING PROTEIN"/>
    <property type="match status" value="1"/>
</dbReference>
<keyword evidence="2" id="KW-0677">Repeat</keyword>
<dbReference type="SMART" id="SM00255">
    <property type="entry name" value="TIR"/>
    <property type="match status" value="1"/>
</dbReference>
<dbReference type="Proteomes" id="UP001177003">
    <property type="component" value="Chromosome 8"/>
</dbReference>
<dbReference type="Gene3D" id="3.40.50.10140">
    <property type="entry name" value="Toll/interleukin-1 receptor homology (TIR) domain"/>
    <property type="match status" value="1"/>
</dbReference>
<dbReference type="FunFam" id="3.40.50.10140:FF:000007">
    <property type="entry name" value="Disease resistance protein (TIR-NBS-LRR class)"/>
    <property type="match status" value="1"/>
</dbReference>
<dbReference type="AlphaFoldDB" id="A0AA36EK81"/>
<evidence type="ECO:0000256" key="3">
    <source>
        <dbReference type="ARBA" id="ARBA00022821"/>
    </source>
</evidence>
<evidence type="ECO:0000256" key="1">
    <source>
        <dbReference type="ARBA" id="ARBA00022614"/>
    </source>
</evidence>
<protein>
    <recommendedName>
        <fullName evidence="5">TIR domain-containing protein</fullName>
    </recommendedName>
</protein>
<keyword evidence="7" id="KW-1185">Reference proteome</keyword>
<dbReference type="PROSITE" id="PS51450">
    <property type="entry name" value="LRR"/>
    <property type="match status" value="1"/>
</dbReference>
<accession>A0AA36EK81</accession>
<dbReference type="SUPFAM" id="SSF52058">
    <property type="entry name" value="L domain-like"/>
    <property type="match status" value="1"/>
</dbReference>
<dbReference type="PROSITE" id="PS50104">
    <property type="entry name" value="TIR"/>
    <property type="match status" value="1"/>
</dbReference>
<dbReference type="SUPFAM" id="SSF46785">
    <property type="entry name" value="Winged helix' DNA-binding domain"/>
    <property type="match status" value="1"/>
</dbReference>
<dbReference type="PANTHER" id="PTHR11017:SF313">
    <property type="entry name" value="TIR DOMAIN, P-LOOP CONTAINING NUCLEOSIDE TRIPHOSPHATE HYDROLASE"/>
    <property type="match status" value="1"/>
</dbReference>
<dbReference type="InterPro" id="IPR042197">
    <property type="entry name" value="Apaf_helical"/>
</dbReference>